<dbReference type="OrthoDB" id="6364659at2759"/>
<evidence type="ECO:0000259" key="1">
    <source>
        <dbReference type="Pfam" id="PF25537"/>
    </source>
</evidence>
<accession>A0A7T8GSD4</accession>
<reference evidence="3" key="1">
    <citation type="submission" date="2021-01" db="EMBL/GenBank/DDBJ databases">
        <title>Caligus Genome Assembly.</title>
        <authorList>
            <person name="Gallardo-Escarate C."/>
        </authorList>
    </citation>
    <scope>NUCLEOTIDE SEQUENCE [LARGE SCALE GENOMIC DNA]</scope>
</reference>
<organism evidence="2 3">
    <name type="scientific">Caligus rogercresseyi</name>
    <name type="common">Sea louse</name>
    <dbReference type="NCBI Taxonomy" id="217165"/>
    <lineage>
        <taxon>Eukaryota</taxon>
        <taxon>Metazoa</taxon>
        <taxon>Ecdysozoa</taxon>
        <taxon>Arthropoda</taxon>
        <taxon>Crustacea</taxon>
        <taxon>Multicrustacea</taxon>
        <taxon>Hexanauplia</taxon>
        <taxon>Copepoda</taxon>
        <taxon>Siphonostomatoida</taxon>
        <taxon>Caligidae</taxon>
        <taxon>Caligus</taxon>
    </lineage>
</organism>
<dbReference type="Pfam" id="PF25537">
    <property type="entry name" value="DUF7921"/>
    <property type="match status" value="1"/>
</dbReference>
<feature type="domain" description="DUF7921" evidence="1">
    <location>
        <begin position="55"/>
        <end position="94"/>
    </location>
</feature>
<keyword evidence="3" id="KW-1185">Reference proteome</keyword>
<proteinExistence type="predicted"/>
<protein>
    <recommendedName>
        <fullName evidence="1">DUF7921 domain-containing protein</fullName>
    </recommendedName>
</protein>
<gene>
    <name evidence="2" type="ORF">FKW44_022161</name>
</gene>
<dbReference type="Proteomes" id="UP000595437">
    <property type="component" value="Chromosome 16"/>
</dbReference>
<evidence type="ECO:0000313" key="2">
    <source>
        <dbReference type="EMBL" id="QQP36919.1"/>
    </source>
</evidence>
<sequence length="96" mass="10695">MCPALPRKVAHGGFKAAHVLPQMISDVHANFELNWPRHVAAYFEGEELLCQVLDCIKRDACNTGVAFYSHASPFYQAYRGQCLCYSGSFVCSKPPK</sequence>
<evidence type="ECO:0000313" key="3">
    <source>
        <dbReference type="Proteomes" id="UP000595437"/>
    </source>
</evidence>
<dbReference type="InterPro" id="IPR057681">
    <property type="entry name" value="DUF7921"/>
</dbReference>
<dbReference type="EMBL" id="CP045905">
    <property type="protein sequence ID" value="QQP36919.1"/>
    <property type="molecule type" value="Genomic_DNA"/>
</dbReference>
<name>A0A7T8GSD4_CALRO</name>
<feature type="non-terminal residue" evidence="2">
    <location>
        <position position="96"/>
    </location>
</feature>
<dbReference type="AlphaFoldDB" id="A0A7T8GSD4"/>